<dbReference type="EMBL" id="QAAD01000014">
    <property type="protein sequence ID" value="PTN07661.1"/>
    <property type="molecule type" value="Genomic_DNA"/>
</dbReference>
<protein>
    <submittedName>
        <fullName evidence="1">COG2043 family uncharacterized protein</fullName>
    </submittedName>
</protein>
<dbReference type="InterPro" id="IPR003748">
    <property type="entry name" value="DUF169"/>
</dbReference>
<evidence type="ECO:0000313" key="2">
    <source>
        <dbReference type="Proteomes" id="UP000243525"/>
    </source>
</evidence>
<dbReference type="Pfam" id="PF02596">
    <property type="entry name" value="DUF169"/>
    <property type="match status" value="1"/>
</dbReference>
<name>A0A2T5BZF2_9BACT</name>
<keyword evidence="2" id="KW-1185">Reference proteome</keyword>
<gene>
    <name evidence="1" type="ORF">C8N47_1144</name>
</gene>
<dbReference type="Proteomes" id="UP000243525">
    <property type="component" value="Unassembled WGS sequence"/>
</dbReference>
<accession>A0A2T5BZF2</accession>
<dbReference type="AlphaFoldDB" id="A0A2T5BZF2"/>
<sequence>MQAVAVILSDDKPEDGLHFKDNRMGGCVAAMLVAASKKNRLAYFDRNSYSCPGGGTGLGFGDCYGQFPIDCLLSTGNMAFAEKMGKAGALMEEGERFYENPKVARNWVNSVPMTDVPTNYVVFKPWNLLAADDKPEMIIFFVNPDQLSALVVMADYSRGMSQSVIAPFCAACQSILFGYEEAQQEKPRGIIGFFDIAVRSHVDRDMLTFTAPYALFQEMERNVEESFLKKHAWEKLQERQ</sequence>
<organism evidence="1 2">
    <name type="scientific">Mangrovibacterium marinum</name>
    <dbReference type="NCBI Taxonomy" id="1639118"/>
    <lineage>
        <taxon>Bacteria</taxon>
        <taxon>Pseudomonadati</taxon>
        <taxon>Bacteroidota</taxon>
        <taxon>Bacteroidia</taxon>
        <taxon>Marinilabiliales</taxon>
        <taxon>Prolixibacteraceae</taxon>
        <taxon>Mangrovibacterium</taxon>
    </lineage>
</organism>
<comment type="caution">
    <text evidence="1">The sequence shown here is derived from an EMBL/GenBank/DDBJ whole genome shotgun (WGS) entry which is preliminary data.</text>
</comment>
<reference evidence="1 2" key="1">
    <citation type="submission" date="2018-04" db="EMBL/GenBank/DDBJ databases">
        <title>Genomic Encyclopedia of Archaeal and Bacterial Type Strains, Phase II (KMG-II): from individual species to whole genera.</title>
        <authorList>
            <person name="Goeker M."/>
        </authorList>
    </citation>
    <scope>NUCLEOTIDE SEQUENCE [LARGE SCALE GENOMIC DNA]</scope>
    <source>
        <strain evidence="1 2">DSM 28823</strain>
    </source>
</reference>
<proteinExistence type="predicted"/>
<evidence type="ECO:0000313" key="1">
    <source>
        <dbReference type="EMBL" id="PTN07661.1"/>
    </source>
</evidence>